<gene>
    <name evidence="1" type="ORF">TSPGSL018_7852</name>
</gene>
<reference evidence="1" key="1">
    <citation type="submission" date="2014-05" db="EMBL/GenBank/DDBJ databases">
        <title>The transcriptome of the halophilic microalga Tetraselmis sp. GSL018 isolated from the Great Salt Lake, Utah.</title>
        <authorList>
            <person name="Jinkerson R.E."/>
            <person name="D'Adamo S."/>
            <person name="Posewitz M.C."/>
        </authorList>
    </citation>
    <scope>NUCLEOTIDE SEQUENCE</scope>
    <source>
        <strain evidence="1">GSL018</strain>
    </source>
</reference>
<feature type="non-terminal residue" evidence="1">
    <location>
        <position position="1"/>
    </location>
</feature>
<dbReference type="AlphaFoldDB" id="A0A061RDR7"/>
<dbReference type="EMBL" id="GBEZ01017525">
    <property type="protein sequence ID" value="JAC68820.1"/>
    <property type="molecule type" value="Transcribed_RNA"/>
</dbReference>
<protein>
    <submittedName>
        <fullName evidence="1">Uncharacterized protein</fullName>
    </submittedName>
</protein>
<proteinExistence type="predicted"/>
<sequence length="70" mass="7775">VYSCWYRLSAPAEDVLKRASFPGASRCSLSTPSATPSASKENLLRVAESRPRALLHVSEKRRLRKCCPRG</sequence>
<name>A0A061RDR7_9CHLO</name>
<organism evidence="1">
    <name type="scientific">Tetraselmis sp. GSL018</name>
    <dbReference type="NCBI Taxonomy" id="582737"/>
    <lineage>
        <taxon>Eukaryota</taxon>
        <taxon>Viridiplantae</taxon>
        <taxon>Chlorophyta</taxon>
        <taxon>core chlorophytes</taxon>
        <taxon>Chlorodendrophyceae</taxon>
        <taxon>Chlorodendrales</taxon>
        <taxon>Chlorodendraceae</taxon>
        <taxon>Tetraselmis</taxon>
    </lineage>
</organism>
<evidence type="ECO:0000313" key="1">
    <source>
        <dbReference type="EMBL" id="JAC68820.1"/>
    </source>
</evidence>
<accession>A0A061RDR7</accession>
<feature type="non-terminal residue" evidence="1">
    <location>
        <position position="70"/>
    </location>
</feature>